<dbReference type="PANTHER" id="PTHR46796">
    <property type="entry name" value="HTH-TYPE TRANSCRIPTIONAL ACTIVATOR RHAS-RELATED"/>
    <property type="match status" value="1"/>
</dbReference>
<name>A0A918R475_9ACTN</name>
<dbReference type="InterPro" id="IPR035418">
    <property type="entry name" value="AraC-bd_2"/>
</dbReference>
<evidence type="ECO:0000256" key="2">
    <source>
        <dbReference type="ARBA" id="ARBA00023125"/>
    </source>
</evidence>
<proteinExistence type="predicted"/>
<keyword evidence="1" id="KW-0805">Transcription regulation</keyword>
<evidence type="ECO:0000256" key="1">
    <source>
        <dbReference type="ARBA" id="ARBA00023015"/>
    </source>
</evidence>
<accession>A0A918R475</accession>
<keyword evidence="3" id="KW-0804">Transcription</keyword>
<dbReference type="Pfam" id="PF12833">
    <property type="entry name" value="HTH_18"/>
    <property type="match status" value="1"/>
</dbReference>
<evidence type="ECO:0000259" key="4">
    <source>
        <dbReference type="PROSITE" id="PS01124"/>
    </source>
</evidence>
<keyword evidence="6" id="KW-1185">Reference proteome</keyword>
<dbReference type="SMART" id="SM00342">
    <property type="entry name" value="HTH_ARAC"/>
    <property type="match status" value="1"/>
</dbReference>
<dbReference type="AlphaFoldDB" id="A0A918R475"/>
<dbReference type="GO" id="GO:0003700">
    <property type="term" value="F:DNA-binding transcription factor activity"/>
    <property type="evidence" value="ECO:0007669"/>
    <property type="project" value="InterPro"/>
</dbReference>
<gene>
    <name evidence="5" type="ORF">GCM10010389_20640</name>
</gene>
<evidence type="ECO:0000313" key="5">
    <source>
        <dbReference type="EMBL" id="GGZ82535.1"/>
    </source>
</evidence>
<sequence>MTTRITHDATGNCMITVLDTACLPPAERTGVWAETTAQALVTTRFRFPDPANFGARIRTMTLGPAQLSTLSYAQLVSYRSPRLIRQSDPELYQIAVITSGRQGIEQARQNTVLGPGEIVLYDSSRPFEASAHGPGRCGSLVLQFPRRLMPLPDQVVARLCGASLGAADGVGHVFRQTLVSLTEAAPDLTARDRQRLGTAVIDLAAALIARHADRTSQLPAESRMSTLFQQITAFITQHLHDPGLGPATVAAAHHISPRYLHRIFQAHGTTVNTFIRQERMDRCRRDLADPALHATPVKTIGARWGYPRASDFTRAFRTATGLTPTEYRAAQKCARGGRRVPL</sequence>
<keyword evidence="2" id="KW-0238">DNA-binding</keyword>
<dbReference type="PROSITE" id="PS01124">
    <property type="entry name" value="HTH_ARAC_FAMILY_2"/>
    <property type="match status" value="1"/>
</dbReference>
<evidence type="ECO:0000256" key="3">
    <source>
        <dbReference type="ARBA" id="ARBA00023163"/>
    </source>
</evidence>
<dbReference type="InterPro" id="IPR050204">
    <property type="entry name" value="AraC_XylS_family_regulators"/>
</dbReference>
<dbReference type="Pfam" id="PF14525">
    <property type="entry name" value="AraC_binding_2"/>
    <property type="match status" value="1"/>
</dbReference>
<feature type="domain" description="HTH araC/xylS-type" evidence="4">
    <location>
        <begin position="229"/>
        <end position="330"/>
    </location>
</feature>
<comment type="caution">
    <text evidence="5">The sequence shown here is derived from an EMBL/GenBank/DDBJ whole genome shotgun (WGS) entry which is preliminary data.</text>
</comment>
<reference evidence="5" key="2">
    <citation type="submission" date="2020-09" db="EMBL/GenBank/DDBJ databases">
        <authorList>
            <person name="Sun Q."/>
            <person name="Ohkuma M."/>
        </authorList>
    </citation>
    <scope>NUCLEOTIDE SEQUENCE</scope>
    <source>
        <strain evidence="5">JCM 5016</strain>
    </source>
</reference>
<dbReference type="PANTHER" id="PTHR46796:SF6">
    <property type="entry name" value="ARAC SUBFAMILY"/>
    <property type="match status" value="1"/>
</dbReference>
<dbReference type="InterPro" id="IPR009057">
    <property type="entry name" value="Homeodomain-like_sf"/>
</dbReference>
<organism evidence="5 6">
    <name type="scientific">Streptomyces echinoruber</name>
    <dbReference type="NCBI Taxonomy" id="68898"/>
    <lineage>
        <taxon>Bacteria</taxon>
        <taxon>Bacillati</taxon>
        <taxon>Actinomycetota</taxon>
        <taxon>Actinomycetes</taxon>
        <taxon>Kitasatosporales</taxon>
        <taxon>Streptomycetaceae</taxon>
        <taxon>Streptomyces</taxon>
    </lineage>
</organism>
<dbReference type="GO" id="GO:0043565">
    <property type="term" value="F:sequence-specific DNA binding"/>
    <property type="evidence" value="ECO:0007669"/>
    <property type="project" value="InterPro"/>
</dbReference>
<dbReference type="RefSeq" id="WP_229879374.1">
    <property type="nucleotide sequence ID" value="NZ_BMWH01000005.1"/>
</dbReference>
<dbReference type="Proteomes" id="UP000623010">
    <property type="component" value="Unassembled WGS sequence"/>
</dbReference>
<dbReference type="InterPro" id="IPR018060">
    <property type="entry name" value="HTH_AraC"/>
</dbReference>
<evidence type="ECO:0000313" key="6">
    <source>
        <dbReference type="Proteomes" id="UP000623010"/>
    </source>
</evidence>
<dbReference type="SUPFAM" id="SSF46689">
    <property type="entry name" value="Homeodomain-like"/>
    <property type="match status" value="1"/>
</dbReference>
<protein>
    <submittedName>
        <fullName evidence="5">AraC family transcriptional regulator</fullName>
    </submittedName>
</protein>
<dbReference type="Gene3D" id="1.10.10.60">
    <property type="entry name" value="Homeodomain-like"/>
    <property type="match status" value="1"/>
</dbReference>
<reference evidence="5" key="1">
    <citation type="journal article" date="2014" name="Int. J. Syst. Evol. Microbiol.">
        <title>Complete genome sequence of Corynebacterium casei LMG S-19264T (=DSM 44701T), isolated from a smear-ripened cheese.</title>
        <authorList>
            <consortium name="US DOE Joint Genome Institute (JGI-PGF)"/>
            <person name="Walter F."/>
            <person name="Albersmeier A."/>
            <person name="Kalinowski J."/>
            <person name="Ruckert C."/>
        </authorList>
    </citation>
    <scope>NUCLEOTIDE SEQUENCE</scope>
    <source>
        <strain evidence="5">JCM 5016</strain>
    </source>
</reference>
<dbReference type="EMBL" id="BMWH01000005">
    <property type="protein sequence ID" value="GGZ82535.1"/>
    <property type="molecule type" value="Genomic_DNA"/>
</dbReference>